<gene>
    <name evidence="1" type="ORF">V3I07_00010</name>
</gene>
<evidence type="ECO:0000313" key="2">
    <source>
        <dbReference type="Proteomes" id="UP001621706"/>
    </source>
</evidence>
<keyword evidence="2" id="KW-1185">Reference proteome</keyword>
<dbReference type="GeneID" id="96800598"/>
<accession>A0ABW8P422</accession>
<dbReference type="Proteomes" id="UP001621706">
    <property type="component" value="Unassembled WGS sequence"/>
</dbReference>
<comment type="caution">
    <text evidence="1">The sequence shown here is derived from an EMBL/GenBank/DDBJ whole genome shotgun (WGS) entry which is preliminary data.</text>
</comment>
<name>A0ABW8P422_9FLAO</name>
<dbReference type="EMBL" id="JAZGZP010000001">
    <property type="protein sequence ID" value="MFK6999270.1"/>
    <property type="molecule type" value="Genomic_DNA"/>
</dbReference>
<evidence type="ECO:0008006" key="3">
    <source>
        <dbReference type="Google" id="ProtNLM"/>
    </source>
</evidence>
<reference evidence="1 2" key="1">
    <citation type="submission" date="2024-02" db="EMBL/GenBank/DDBJ databases">
        <title>Comparative Genomic Analysis of Flavobacterium Species Causing Columnaris Disease of Freshwater Fish in Thailand: Insights into Virulence and Resistance Mechanisms.</title>
        <authorList>
            <person name="Nguyen D."/>
            <person name="Chokmangmeepisarn P."/>
            <person name="Khianchaikhan K."/>
            <person name="Morishita M."/>
            <person name="Bunnoy A."/>
            <person name="Rodkhum C."/>
        </authorList>
    </citation>
    <scope>NUCLEOTIDE SEQUENCE [LARGE SCALE GENOMIC DNA]</scope>
    <source>
        <strain evidence="1 2">CNRT2201</strain>
    </source>
</reference>
<organism evidence="1 2">
    <name type="scientific">Flavobacterium oreochromis</name>
    <dbReference type="NCBI Taxonomy" id="2906078"/>
    <lineage>
        <taxon>Bacteria</taxon>
        <taxon>Pseudomonadati</taxon>
        <taxon>Bacteroidota</taxon>
        <taxon>Flavobacteriia</taxon>
        <taxon>Flavobacteriales</taxon>
        <taxon>Flavobacteriaceae</taxon>
        <taxon>Flavobacterium</taxon>
    </lineage>
</organism>
<protein>
    <recommendedName>
        <fullName evidence="3">Auto-transporter adhesin head GIN domain-containing protein</fullName>
    </recommendedName>
</protein>
<proteinExistence type="predicted"/>
<evidence type="ECO:0000313" key="1">
    <source>
        <dbReference type="EMBL" id="MFK6999270.1"/>
    </source>
</evidence>
<dbReference type="RefSeq" id="WP_165764264.1">
    <property type="nucleotide sequence ID" value="NZ_JAZGZP010000001.1"/>
</dbReference>
<sequence>MSITKTAKNIRITVKENYNLMVGGKMEKFANQVNIEATEENLTLISNNKINMRSNKK</sequence>